<evidence type="ECO:0000313" key="1">
    <source>
        <dbReference type="EMBL" id="QBP06279.1"/>
    </source>
</evidence>
<dbReference type="GeneID" id="55614753"/>
<accession>A0A482ICY8</accession>
<dbReference type="RefSeq" id="YP_009844429.1">
    <property type="nucleotide sequence ID" value="NC_048755.1"/>
</dbReference>
<protein>
    <submittedName>
        <fullName evidence="1">Uncharacterized protein</fullName>
    </submittedName>
</protein>
<dbReference type="KEGG" id="vg:55614753"/>
<dbReference type="EMBL" id="MK580972">
    <property type="protein sequence ID" value="QBP06279.1"/>
    <property type="molecule type" value="Genomic_DNA"/>
</dbReference>
<name>A0A482ICY8_9CAUD</name>
<evidence type="ECO:0000313" key="2">
    <source>
        <dbReference type="Proteomes" id="UP000294655"/>
    </source>
</evidence>
<sequence>MVSLYNVFFGSLPVSFENVSGVVDYVQNLLGMVVDSETFINIARMADGDQLTVLNGAEAVTITLE</sequence>
<reference evidence="1 2" key="1">
    <citation type="submission" date="2019-02" db="EMBL/GenBank/DDBJ databases">
        <authorList>
            <person name="He Y."/>
            <person name="Shi H."/>
            <person name="Li J."/>
            <person name="Sun Y."/>
        </authorList>
    </citation>
    <scope>NUCLEOTIDE SEQUENCE [LARGE SCALE GENOMIC DNA]</scope>
</reference>
<dbReference type="Proteomes" id="UP000294655">
    <property type="component" value="Segment"/>
</dbReference>
<proteinExistence type="predicted"/>
<organism evidence="1 2">
    <name type="scientific">Stenotrophomonas phage YB07</name>
    <dbReference type="NCBI Taxonomy" id="2555548"/>
    <lineage>
        <taxon>Viruses</taxon>
        <taxon>Duplodnaviria</taxon>
        <taxon>Heunggongvirae</taxon>
        <taxon>Uroviricota</taxon>
        <taxon>Caudoviricetes</taxon>
        <taxon>Menderavirus</taxon>
        <taxon>Menderavirus IMESM1</taxon>
    </lineage>
</organism>